<organism evidence="11 12">
    <name type="scientific">Loxostege sticticalis</name>
    <name type="common">Beet webworm moth</name>
    <dbReference type="NCBI Taxonomy" id="481309"/>
    <lineage>
        <taxon>Eukaryota</taxon>
        <taxon>Metazoa</taxon>
        <taxon>Ecdysozoa</taxon>
        <taxon>Arthropoda</taxon>
        <taxon>Hexapoda</taxon>
        <taxon>Insecta</taxon>
        <taxon>Pterygota</taxon>
        <taxon>Neoptera</taxon>
        <taxon>Endopterygota</taxon>
        <taxon>Lepidoptera</taxon>
        <taxon>Glossata</taxon>
        <taxon>Ditrysia</taxon>
        <taxon>Pyraloidea</taxon>
        <taxon>Crambidae</taxon>
        <taxon>Pyraustinae</taxon>
        <taxon>Loxostege</taxon>
    </lineage>
</organism>
<dbReference type="Gene3D" id="1.10.287.70">
    <property type="match status" value="1"/>
</dbReference>
<dbReference type="AlphaFoldDB" id="A0ABD0SVI0"/>
<keyword evidence="2" id="KW-0813">Transport</keyword>
<evidence type="ECO:0000256" key="1">
    <source>
        <dbReference type="ARBA" id="ARBA00004141"/>
    </source>
</evidence>
<evidence type="ECO:0000256" key="4">
    <source>
        <dbReference type="ARBA" id="ARBA00022989"/>
    </source>
</evidence>
<dbReference type="Pfam" id="PF07885">
    <property type="entry name" value="Ion_trans_2"/>
    <property type="match status" value="1"/>
</dbReference>
<evidence type="ECO:0000256" key="3">
    <source>
        <dbReference type="ARBA" id="ARBA00022692"/>
    </source>
</evidence>
<feature type="domain" description="Potassium channel" evidence="10">
    <location>
        <begin position="144"/>
        <end position="198"/>
    </location>
</feature>
<dbReference type="GO" id="GO:0016020">
    <property type="term" value="C:membrane"/>
    <property type="evidence" value="ECO:0007669"/>
    <property type="project" value="UniProtKB-SubCell"/>
</dbReference>
<evidence type="ECO:0000256" key="9">
    <source>
        <dbReference type="SAM" id="Phobius"/>
    </source>
</evidence>
<evidence type="ECO:0000256" key="2">
    <source>
        <dbReference type="ARBA" id="ARBA00022448"/>
    </source>
</evidence>
<dbReference type="InterPro" id="IPR013099">
    <property type="entry name" value="K_chnl_dom"/>
</dbReference>
<gene>
    <name evidence="11" type="ORF">ABMA28_003244</name>
</gene>
<dbReference type="InterPro" id="IPR003280">
    <property type="entry name" value="2pore_dom_K_chnl"/>
</dbReference>
<protein>
    <recommendedName>
        <fullName evidence="10">Potassium channel domain-containing protein</fullName>
    </recommendedName>
</protein>
<keyword evidence="4 9" id="KW-1133">Transmembrane helix</keyword>
<accession>A0ABD0SVI0</accession>
<keyword evidence="3 9" id="KW-0812">Transmembrane</keyword>
<name>A0ABD0SVI0_LOXSC</name>
<feature type="transmembrane region" description="Helical" evidence="9">
    <location>
        <begin position="179"/>
        <end position="205"/>
    </location>
</feature>
<feature type="transmembrane region" description="Helical" evidence="9">
    <location>
        <begin position="146"/>
        <end position="167"/>
    </location>
</feature>
<reference evidence="11 12" key="1">
    <citation type="submission" date="2024-06" db="EMBL/GenBank/DDBJ databases">
        <title>A chromosome-level genome assembly of beet webworm, Loxostege sticticalis.</title>
        <authorList>
            <person name="Zhang Y."/>
        </authorList>
    </citation>
    <scope>NUCLEOTIDE SEQUENCE [LARGE SCALE GENOMIC DNA]</scope>
    <source>
        <strain evidence="11">AQ028</strain>
        <tissue evidence="11">Male pupae</tissue>
    </source>
</reference>
<keyword evidence="6 9" id="KW-0472">Membrane</keyword>
<evidence type="ECO:0000313" key="11">
    <source>
        <dbReference type="EMBL" id="KAL0829756.1"/>
    </source>
</evidence>
<dbReference type="Proteomes" id="UP001549921">
    <property type="component" value="Unassembled WGS sequence"/>
</dbReference>
<sequence length="359" mass="40565">MKKSLHYKFKENANFVKPLYRKIKFGNRVPETWLRVYPAPQIPGESVLSVIFRCVVCQLGLAAFLVLWNMLWVFVIHDFEGPYEAQVSLTFEKEQNQLVIELATELRQITPLSPKWRHAIEKRIESERQLTMLAMARGAKLHPGQFWNLSGTFLFSIYVMTALGFGAPVPQTTWGRTAALLYAVLAVPTHIFLMLNASTCVVATIESCLRTRKKKKPDNNSKAAIDTGESPNYSRNSEVMKTESGKVFILRRKIGRFLGLLCFGRCIPVATVAYYACGAIAFGALRGRQPLETILFPLEFSTTGGLELVEDYVRILYGFYVEGAMSLLACALATMRSHGSTTINYMSEKYRLFTINKQQ</sequence>
<evidence type="ECO:0000313" key="12">
    <source>
        <dbReference type="Proteomes" id="UP001549921"/>
    </source>
</evidence>
<feature type="transmembrane region" description="Helical" evidence="9">
    <location>
        <begin position="315"/>
        <end position="335"/>
    </location>
</feature>
<comment type="subcellular location">
    <subcellularLocation>
        <location evidence="1">Membrane</location>
        <topology evidence="1">Multi-pass membrane protein</topology>
    </subcellularLocation>
</comment>
<evidence type="ECO:0000256" key="8">
    <source>
        <dbReference type="SAM" id="MobiDB-lite"/>
    </source>
</evidence>
<feature type="transmembrane region" description="Helical" evidence="9">
    <location>
        <begin position="257"/>
        <end position="285"/>
    </location>
</feature>
<proteinExistence type="predicted"/>
<evidence type="ECO:0000256" key="6">
    <source>
        <dbReference type="ARBA" id="ARBA00023136"/>
    </source>
</evidence>
<feature type="region of interest" description="Disordered" evidence="8">
    <location>
        <begin position="215"/>
        <end position="237"/>
    </location>
</feature>
<evidence type="ECO:0000256" key="7">
    <source>
        <dbReference type="ARBA" id="ARBA00023303"/>
    </source>
</evidence>
<dbReference type="EMBL" id="JBEDNZ010000014">
    <property type="protein sequence ID" value="KAL0829756.1"/>
    <property type="molecule type" value="Genomic_DNA"/>
</dbReference>
<dbReference type="SUPFAM" id="SSF81324">
    <property type="entry name" value="Voltage-gated potassium channels"/>
    <property type="match status" value="1"/>
</dbReference>
<dbReference type="PANTHER" id="PTHR11003">
    <property type="entry name" value="POTASSIUM CHANNEL, SUBFAMILY K"/>
    <property type="match status" value="1"/>
</dbReference>
<keyword evidence="5" id="KW-0406">Ion transport</keyword>
<dbReference type="GO" id="GO:0034220">
    <property type="term" value="P:monoatomic ion transmembrane transport"/>
    <property type="evidence" value="ECO:0007669"/>
    <property type="project" value="UniProtKB-KW"/>
</dbReference>
<dbReference type="PANTHER" id="PTHR11003:SF87">
    <property type="entry name" value="POTASSIUM CHANNEL DOMAIN-CONTAINING PROTEIN"/>
    <property type="match status" value="1"/>
</dbReference>
<evidence type="ECO:0000256" key="5">
    <source>
        <dbReference type="ARBA" id="ARBA00023065"/>
    </source>
</evidence>
<evidence type="ECO:0000259" key="10">
    <source>
        <dbReference type="Pfam" id="PF07885"/>
    </source>
</evidence>
<keyword evidence="7" id="KW-0407">Ion channel</keyword>
<comment type="caution">
    <text evidence="11">The sequence shown here is derived from an EMBL/GenBank/DDBJ whole genome shotgun (WGS) entry which is preliminary data.</text>
</comment>